<evidence type="ECO:0000313" key="3">
    <source>
        <dbReference type="EMBL" id="SHM82369.1"/>
    </source>
</evidence>
<dbReference type="OrthoDB" id="1433532at2"/>
<protein>
    <submittedName>
        <fullName evidence="3">Cupin domain protein</fullName>
    </submittedName>
</protein>
<accession>A0A1M7LX68</accession>
<organism evidence="3 4">
    <name type="scientific">Salegentibacter salegens</name>
    <dbReference type="NCBI Taxonomy" id="143223"/>
    <lineage>
        <taxon>Bacteria</taxon>
        <taxon>Pseudomonadati</taxon>
        <taxon>Bacteroidota</taxon>
        <taxon>Flavobacteriia</taxon>
        <taxon>Flavobacteriales</taxon>
        <taxon>Flavobacteriaceae</taxon>
        <taxon>Salegentibacter</taxon>
    </lineage>
</organism>
<feature type="signal peptide" evidence="1">
    <location>
        <begin position="1"/>
        <end position="27"/>
    </location>
</feature>
<dbReference type="Pfam" id="PF12973">
    <property type="entry name" value="Cupin_7"/>
    <property type="match status" value="1"/>
</dbReference>
<dbReference type="InterPro" id="IPR011051">
    <property type="entry name" value="RmlC_Cupin_sf"/>
</dbReference>
<proteinExistence type="predicted"/>
<dbReference type="RefSeq" id="WP_079735194.1">
    <property type="nucleotide sequence ID" value="NZ_LT670848.1"/>
</dbReference>
<dbReference type="PROSITE" id="PS51257">
    <property type="entry name" value="PROKAR_LIPOPROTEIN"/>
    <property type="match status" value="1"/>
</dbReference>
<dbReference type="SUPFAM" id="SSF51182">
    <property type="entry name" value="RmlC-like cupins"/>
    <property type="match status" value="1"/>
</dbReference>
<dbReference type="InterPro" id="IPR025979">
    <property type="entry name" value="ChrR-like_cupin_dom"/>
</dbReference>
<dbReference type="Proteomes" id="UP000190235">
    <property type="component" value="Chromosome I"/>
</dbReference>
<sequence length="154" mass="17066">MKIQHQFIGLKHYCFLLVFLLSCGIYAQENAENSIAFTKSDKNLEWGPCPEFMPEGCNIAVLHGNPAEKNADIFFKVPANAFIPTHTHTSPERMVLVSGELEVTYEGEQTQTLKEGSYAYGPANKPHSAQCGDAPCVLFIAFEEPIDAVEVEQD</sequence>
<reference evidence="4" key="1">
    <citation type="submission" date="2016-11" db="EMBL/GenBank/DDBJ databases">
        <authorList>
            <person name="Varghese N."/>
            <person name="Submissions S."/>
        </authorList>
    </citation>
    <scope>NUCLEOTIDE SEQUENCE [LARGE SCALE GENOMIC DNA]</scope>
    <source>
        <strain evidence="4">ACAM 48</strain>
    </source>
</reference>
<gene>
    <name evidence="3" type="ORF">SAMN05878281_2116</name>
</gene>
<evidence type="ECO:0000313" key="4">
    <source>
        <dbReference type="Proteomes" id="UP000190235"/>
    </source>
</evidence>
<dbReference type="STRING" id="143223.SAMN05878281_2116"/>
<dbReference type="Gene3D" id="2.60.120.10">
    <property type="entry name" value="Jelly Rolls"/>
    <property type="match status" value="1"/>
</dbReference>
<feature type="chain" id="PRO_5009928038" evidence="1">
    <location>
        <begin position="28"/>
        <end position="154"/>
    </location>
</feature>
<feature type="domain" description="ChrR-like cupin" evidence="2">
    <location>
        <begin position="42"/>
        <end position="141"/>
    </location>
</feature>
<dbReference type="InterPro" id="IPR014710">
    <property type="entry name" value="RmlC-like_jellyroll"/>
</dbReference>
<evidence type="ECO:0000259" key="2">
    <source>
        <dbReference type="Pfam" id="PF12973"/>
    </source>
</evidence>
<evidence type="ECO:0000256" key="1">
    <source>
        <dbReference type="SAM" id="SignalP"/>
    </source>
</evidence>
<keyword evidence="1" id="KW-0732">Signal</keyword>
<dbReference type="EMBL" id="LT670848">
    <property type="protein sequence ID" value="SHM82369.1"/>
    <property type="molecule type" value="Genomic_DNA"/>
</dbReference>
<name>A0A1M7LX68_9FLAO</name>
<keyword evidence="4" id="KW-1185">Reference proteome</keyword>
<dbReference type="AlphaFoldDB" id="A0A1M7LX68"/>